<dbReference type="InterPro" id="IPR004839">
    <property type="entry name" value="Aminotransferase_I/II_large"/>
</dbReference>
<dbReference type="InterPro" id="IPR036390">
    <property type="entry name" value="WH_DNA-bd_sf"/>
</dbReference>
<dbReference type="CDD" id="cd07377">
    <property type="entry name" value="WHTH_GntR"/>
    <property type="match status" value="1"/>
</dbReference>
<keyword evidence="3" id="KW-0805">Transcription regulation</keyword>
<dbReference type="InterPro" id="IPR000524">
    <property type="entry name" value="Tscrpt_reg_HTH_GntR"/>
</dbReference>
<dbReference type="PROSITE" id="PS50949">
    <property type="entry name" value="HTH_GNTR"/>
    <property type="match status" value="1"/>
</dbReference>
<proteinExistence type="inferred from homology"/>
<dbReference type="InterPro" id="IPR015421">
    <property type="entry name" value="PyrdxlP-dep_Trfase_major"/>
</dbReference>
<dbReference type="GO" id="GO:0030170">
    <property type="term" value="F:pyridoxal phosphate binding"/>
    <property type="evidence" value="ECO:0007669"/>
    <property type="project" value="InterPro"/>
</dbReference>
<reference evidence="8 9" key="1">
    <citation type="submission" date="2016-03" db="EMBL/GenBank/DDBJ databases">
        <title>Genome sequence of Rhodococcus kyotonensis KB10.</title>
        <authorList>
            <person name="Jeong H."/>
            <person name="Hong C.E."/>
            <person name="Jo S.H."/>
            <person name="Park J.M."/>
        </authorList>
    </citation>
    <scope>NUCLEOTIDE SEQUENCE [LARGE SCALE GENOMIC DNA]</scope>
    <source>
        <strain evidence="8 9">KB10</strain>
    </source>
</reference>
<dbReference type="SUPFAM" id="SSF53383">
    <property type="entry name" value="PLP-dependent transferases"/>
    <property type="match status" value="1"/>
</dbReference>
<evidence type="ECO:0000256" key="6">
    <source>
        <dbReference type="SAM" id="MobiDB-lite"/>
    </source>
</evidence>
<evidence type="ECO:0000259" key="7">
    <source>
        <dbReference type="PROSITE" id="PS50949"/>
    </source>
</evidence>
<dbReference type="Pfam" id="PF00392">
    <property type="entry name" value="GntR"/>
    <property type="match status" value="1"/>
</dbReference>
<dbReference type="RefSeq" id="WP_068429349.1">
    <property type="nucleotide sequence ID" value="NZ_LVHI01000025.1"/>
</dbReference>
<dbReference type="Pfam" id="PF00155">
    <property type="entry name" value="Aminotran_1_2"/>
    <property type="match status" value="1"/>
</dbReference>
<evidence type="ECO:0000256" key="2">
    <source>
        <dbReference type="ARBA" id="ARBA00022898"/>
    </source>
</evidence>
<evidence type="ECO:0000313" key="9">
    <source>
        <dbReference type="Proteomes" id="UP000077519"/>
    </source>
</evidence>
<dbReference type="PRINTS" id="PR00035">
    <property type="entry name" value="HTHGNTR"/>
</dbReference>
<feature type="region of interest" description="Disordered" evidence="6">
    <location>
        <begin position="85"/>
        <end position="106"/>
    </location>
</feature>
<evidence type="ECO:0000313" key="8">
    <source>
        <dbReference type="EMBL" id="OAK52107.1"/>
    </source>
</evidence>
<comment type="caution">
    <text evidence="8">The sequence shown here is derived from an EMBL/GenBank/DDBJ whole genome shotgun (WGS) entry which is preliminary data.</text>
</comment>
<dbReference type="PANTHER" id="PTHR46577">
    <property type="entry name" value="HTH-TYPE TRANSCRIPTIONAL REGULATORY PROTEIN GABR"/>
    <property type="match status" value="1"/>
</dbReference>
<keyword evidence="5" id="KW-0804">Transcription</keyword>
<dbReference type="Proteomes" id="UP000077519">
    <property type="component" value="Unassembled WGS sequence"/>
</dbReference>
<protein>
    <submittedName>
        <fullName evidence="8">GntR family transcriptional regulator</fullName>
    </submittedName>
</protein>
<dbReference type="SMART" id="SM00345">
    <property type="entry name" value="HTH_GNTR"/>
    <property type="match status" value="1"/>
</dbReference>
<evidence type="ECO:0000256" key="3">
    <source>
        <dbReference type="ARBA" id="ARBA00023015"/>
    </source>
</evidence>
<organism evidence="8 9">
    <name type="scientific">Rhodococcoides kyotonense</name>
    <dbReference type="NCBI Taxonomy" id="398843"/>
    <lineage>
        <taxon>Bacteria</taxon>
        <taxon>Bacillati</taxon>
        <taxon>Actinomycetota</taxon>
        <taxon>Actinomycetes</taxon>
        <taxon>Mycobacteriales</taxon>
        <taxon>Nocardiaceae</taxon>
        <taxon>Rhodococcoides</taxon>
    </lineage>
</organism>
<dbReference type="InterPro" id="IPR015424">
    <property type="entry name" value="PyrdxlP-dep_Trfase"/>
</dbReference>
<dbReference type="InterPro" id="IPR036388">
    <property type="entry name" value="WH-like_DNA-bd_sf"/>
</dbReference>
<evidence type="ECO:0000256" key="4">
    <source>
        <dbReference type="ARBA" id="ARBA00023125"/>
    </source>
</evidence>
<dbReference type="SUPFAM" id="SSF46785">
    <property type="entry name" value="Winged helix' DNA-binding domain"/>
    <property type="match status" value="1"/>
</dbReference>
<dbReference type="GO" id="GO:0003700">
    <property type="term" value="F:DNA-binding transcription factor activity"/>
    <property type="evidence" value="ECO:0007669"/>
    <property type="project" value="InterPro"/>
</dbReference>
<dbReference type="AlphaFoldDB" id="A0A177Y9B9"/>
<name>A0A177Y9B9_9NOCA</name>
<dbReference type="PANTHER" id="PTHR46577:SF1">
    <property type="entry name" value="HTH-TYPE TRANSCRIPTIONAL REGULATORY PROTEIN GABR"/>
    <property type="match status" value="1"/>
</dbReference>
<sequence length="468" mass="50572">MLPSSLTITLDRSGTRTLPVQIADRIRSAISDGEIRGNTRLPSSRALSGEIGVARGVVEQAYEQLIAEGWIEARRGSGTYVRRISSSTGTRVGRTASSPPPTATTHRRRIRLGTGTPWIPPRLPTAWKRAWRDAGAAPHPQIYPDPLGEPRLRDAVVDLLARARGLHTDSSSVVVTTGSMHGLGLALAALADPGVDDSPVLAHENPGYRVATTTARRAGWSLFDVPVDADGMVTDHLDSAPGQTRAVYVTPSHQHPTGGLLPVGRRRALADFARTRDVMIIEDDYDSEFRYDVAPLPTIAEFAPDRTIYLGTVAKTFGGGIRLGWLVAPPHIVQTIASVRADTGDYPSVPVQNAMASLLRDGEWDRTVRAARRRYRERDRRVTEALAPYGELRGVGAGMHTTLLLPEHTATDVARMAAEEGVDVDTLARSTRSPSPITGLLVGYGSLSDEDLVYCLDVLTNALDSVNR</sequence>
<evidence type="ECO:0000256" key="5">
    <source>
        <dbReference type="ARBA" id="ARBA00023163"/>
    </source>
</evidence>
<gene>
    <name evidence="8" type="ORF">A3K89_24745</name>
</gene>
<keyword evidence="2" id="KW-0663">Pyridoxal phosphate</keyword>
<evidence type="ECO:0000256" key="1">
    <source>
        <dbReference type="ARBA" id="ARBA00005384"/>
    </source>
</evidence>
<dbReference type="GO" id="GO:0003677">
    <property type="term" value="F:DNA binding"/>
    <property type="evidence" value="ECO:0007669"/>
    <property type="project" value="UniProtKB-KW"/>
</dbReference>
<dbReference type="CDD" id="cd00609">
    <property type="entry name" value="AAT_like"/>
    <property type="match status" value="1"/>
</dbReference>
<dbReference type="EMBL" id="LVHI01000025">
    <property type="protein sequence ID" value="OAK52107.1"/>
    <property type="molecule type" value="Genomic_DNA"/>
</dbReference>
<accession>A0A177Y9B9</accession>
<keyword evidence="9" id="KW-1185">Reference proteome</keyword>
<comment type="similarity">
    <text evidence="1">In the C-terminal section; belongs to the class-I pyridoxal-phosphate-dependent aminotransferase family.</text>
</comment>
<dbReference type="Gene3D" id="3.40.640.10">
    <property type="entry name" value="Type I PLP-dependent aspartate aminotransferase-like (Major domain)"/>
    <property type="match status" value="1"/>
</dbReference>
<feature type="domain" description="HTH gntR-type" evidence="7">
    <location>
        <begin position="16"/>
        <end position="84"/>
    </location>
</feature>
<keyword evidence="4" id="KW-0238">DNA-binding</keyword>
<dbReference type="Gene3D" id="1.10.10.10">
    <property type="entry name" value="Winged helix-like DNA-binding domain superfamily/Winged helix DNA-binding domain"/>
    <property type="match status" value="1"/>
</dbReference>
<dbReference type="InterPro" id="IPR051446">
    <property type="entry name" value="HTH_trans_reg/aminotransferase"/>
</dbReference>